<dbReference type="OrthoDB" id="6022at2759"/>
<dbReference type="Proteomes" id="UP000636800">
    <property type="component" value="Chromosome 10"/>
</dbReference>
<sequence>MSLLLDNPLPLLLLKPCTPAAFAVFTTNPVRCHWNRPSPATAVPAHRHITGYPVHPMESTNSHNVHLRLTVLTISERMKHQHKLPLLNHHSCLIKPQIPCAACCPSVGSRNPLGIDDGEEVYI</sequence>
<accession>A0A835UJ57</accession>
<reference evidence="1 2" key="1">
    <citation type="journal article" date="2020" name="Nat. Food">
        <title>A phased Vanilla planifolia genome enables genetic improvement of flavour and production.</title>
        <authorList>
            <person name="Hasing T."/>
            <person name="Tang H."/>
            <person name="Brym M."/>
            <person name="Khazi F."/>
            <person name="Huang T."/>
            <person name="Chambers A.H."/>
        </authorList>
    </citation>
    <scope>NUCLEOTIDE SEQUENCE [LARGE SCALE GENOMIC DNA]</scope>
    <source>
        <tissue evidence="1">Leaf</tissue>
    </source>
</reference>
<keyword evidence="2" id="KW-1185">Reference proteome</keyword>
<name>A0A835UJ57_VANPL</name>
<evidence type="ECO:0000313" key="1">
    <source>
        <dbReference type="EMBL" id="KAG0463627.1"/>
    </source>
</evidence>
<organism evidence="1 2">
    <name type="scientific">Vanilla planifolia</name>
    <name type="common">Vanilla</name>
    <dbReference type="NCBI Taxonomy" id="51239"/>
    <lineage>
        <taxon>Eukaryota</taxon>
        <taxon>Viridiplantae</taxon>
        <taxon>Streptophyta</taxon>
        <taxon>Embryophyta</taxon>
        <taxon>Tracheophyta</taxon>
        <taxon>Spermatophyta</taxon>
        <taxon>Magnoliopsida</taxon>
        <taxon>Liliopsida</taxon>
        <taxon>Asparagales</taxon>
        <taxon>Orchidaceae</taxon>
        <taxon>Vanilloideae</taxon>
        <taxon>Vanilleae</taxon>
        <taxon>Vanilla</taxon>
    </lineage>
</organism>
<dbReference type="AlphaFoldDB" id="A0A835UJ57"/>
<protein>
    <submittedName>
        <fullName evidence="1">Uncharacterized protein</fullName>
    </submittedName>
</protein>
<proteinExistence type="predicted"/>
<gene>
    <name evidence="1" type="ORF">HPP92_019696</name>
</gene>
<comment type="caution">
    <text evidence="1">The sequence shown here is derived from an EMBL/GenBank/DDBJ whole genome shotgun (WGS) entry which is preliminary data.</text>
</comment>
<dbReference type="EMBL" id="JADCNL010000010">
    <property type="protein sequence ID" value="KAG0463627.1"/>
    <property type="molecule type" value="Genomic_DNA"/>
</dbReference>
<evidence type="ECO:0000313" key="2">
    <source>
        <dbReference type="Proteomes" id="UP000636800"/>
    </source>
</evidence>